<evidence type="ECO:0000313" key="2">
    <source>
        <dbReference type="EMBL" id="KAF2440120.1"/>
    </source>
</evidence>
<dbReference type="Gene3D" id="3.90.180.10">
    <property type="entry name" value="Medium-chain alcohol dehydrogenases, catalytic domain"/>
    <property type="match status" value="1"/>
</dbReference>
<name>A0A9P4U7F9_9PLEO</name>
<dbReference type="Proteomes" id="UP000799764">
    <property type="component" value="Unassembled WGS sequence"/>
</dbReference>
<protein>
    <submittedName>
        <fullName evidence="2">Uncharacterized protein</fullName>
    </submittedName>
</protein>
<feature type="compositionally biased region" description="Low complexity" evidence="1">
    <location>
        <begin position="252"/>
        <end position="265"/>
    </location>
</feature>
<comment type="caution">
    <text evidence="2">The sequence shown here is derived from an EMBL/GenBank/DDBJ whole genome shotgun (WGS) entry which is preliminary data.</text>
</comment>
<dbReference type="OrthoDB" id="1560166at2759"/>
<proteinExistence type="predicted"/>
<dbReference type="AlphaFoldDB" id="A0A9P4U7F9"/>
<dbReference type="Gene3D" id="3.40.50.720">
    <property type="entry name" value="NAD(P)-binding Rossmann-like Domain"/>
    <property type="match status" value="1"/>
</dbReference>
<sequence length="265" mass="29744">MQTVPAAVLGFIRDFKSTIKHAETITLREQDADENSDLEHIKTKALVVKQPEMDFEIGIRHTEIVVQQGYIRALGSSVRNKSLRTGDFVLLSFATCAPYKTSHPACCTTHANVNQNGGRIAKMSVVNEMIISVIENTVEFLAPLGTAGIVGFPPTGKIISLDPISFLLKNKRRSGAIEAESDPRELIPRSVKLQRQGHFQSRGYVGRTRLRKYGMQYMTCMLARRCHSQLRSVQMMKSLLMPCSENSHGKWKPQPKQLKPKYAYP</sequence>
<evidence type="ECO:0000313" key="3">
    <source>
        <dbReference type="Proteomes" id="UP000799764"/>
    </source>
</evidence>
<dbReference type="EMBL" id="MU001508">
    <property type="protein sequence ID" value="KAF2440120.1"/>
    <property type="molecule type" value="Genomic_DNA"/>
</dbReference>
<reference evidence="2" key="1">
    <citation type="journal article" date="2020" name="Stud. Mycol.">
        <title>101 Dothideomycetes genomes: a test case for predicting lifestyles and emergence of pathogens.</title>
        <authorList>
            <person name="Haridas S."/>
            <person name="Albert R."/>
            <person name="Binder M."/>
            <person name="Bloem J."/>
            <person name="Labutti K."/>
            <person name="Salamov A."/>
            <person name="Andreopoulos B."/>
            <person name="Baker S."/>
            <person name="Barry K."/>
            <person name="Bills G."/>
            <person name="Bluhm B."/>
            <person name="Cannon C."/>
            <person name="Castanera R."/>
            <person name="Culley D."/>
            <person name="Daum C."/>
            <person name="Ezra D."/>
            <person name="Gonzalez J."/>
            <person name="Henrissat B."/>
            <person name="Kuo A."/>
            <person name="Liang C."/>
            <person name="Lipzen A."/>
            <person name="Lutzoni F."/>
            <person name="Magnuson J."/>
            <person name="Mondo S."/>
            <person name="Nolan M."/>
            <person name="Ohm R."/>
            <person name="Pangilinan J."/>
            <person name="Park H.-J."/>
            <person name="Ramirez L."/>
            <person name="Alfaro M."/>
            <person name="Sun H."/>
            <person name="Tritt A."/>
            <person name="Yoshinaga Y."/>
            <person name="Zwiers L.-H."/>
            <person name="Turgeon B."/>
            <person name="Goodwin S."/>
            <person name="Spatafora J."/>
            <person name="Crous P."/>
            <person name="Grigoriev I."/>
        </authorList>
    </citation>
    <scope>NUCLEOTIDE SEQUENCE</scope>
    <source>
        <strain evidence="2">CBS 690.94</strain>
    </source>
</reference>
<evidence type="ECO:0000256" key="1">
    <source>
        <dbReference type="SAM" id="MobiDB-lite"/>
    </source>
</evidence>
<keyword evidence="3" id="KW-1185">Reference proteome</keyword>
<feature type="region of interest" description="Disordered" evidence="1">
    <location>
        <begin position="245"/>
        <end position="265"/>
    </location>
</feature>
<organism evidence="2 3">
    <name type="scientific">Karstenula rhodostoma CBS 690.94</name>
    <dbReference type="NCBI Taxonomy" id="1392251"/>
    <lineage>
        <taxon>Eukaryota</taxon>
        <taxon>Fungi</taxon>
        <taxon>Dikarya</taxon>
        <taxon>Ascomycota</taxon>
        <taxon>Pezizomycotina</taxon>
        <taxon>Dothideomycetes</taxon>
        <taxon>Pleosporomycetidae</taxon>
        <taxon>Pleosporales</taxon>
        <taxon>Massarineae</taxon>
        <taxon>Didymosphaeriaceae</taxon>
        <taxon>Karstenula</taxon>
    </lineage>
</organism>
<gene>
    <name evidence="2" type="ORF">P171DRAFT_525126</name>
</gene>
<accession>A0A9P4U7F9</accession>